<keyword evidence="1" id="KW-0540">Nuclease</keyword>
<dbReference type="InterPro" id="IPR002711">
    <property type="entry name" value="HNH"/>
</dbReference>
<feature type="domain" description="HNH nuclease" evidence="6">
    <location>
        <begin position="54"/>
        <end position="109"/>
    </location>
</feature>
<evidence type="ECO:0000256" key="5">
    <source>
        <dbReference type="SAM" id="MobiDB-lite"/>
    </source>
</evidence>
<dbReference type="Proteomes" id="UP000076167">
    <property type="component" value="Unassembled WGS sequence"/>
</dbReference>
<dbReference type="InterPro" id="IPR003615">
    <property type="entry name" value="HNH_nuc"/>
</dbReference>
<name>A0ABR5XX19_9PROT</name>
<protein>
    <recommendedName>
        <fullName evidence="4">Putative HNH nuclease YajD</fullName>
    </recommendedName>
</protein>
<dbReference type="Pfam" id="PF01844">
    <property type="entry name" value="HNH"/>
    <property type="match status" value="1"/>
</dbReference>
<dbReference type="SMART" id="SM00507">
    <property type="entry name" value="HNHc"/>
    <property type="match status" value="1"/>
</dbReference>
<dbReference type="PANTHER" id="PTHR41286">
    <property type="entry name" value="HNH NUCLEASE YAJD-RELATED"/>
    <property type="match status" value="1"/>
</dbReference>
<gene>
    <name evidence="7" type="ORF">AUP40_04405</name>
</gene>
<keyword evidence="2" id="KW-0378">Hydrolase</keyword>
<comment type="caution">
    <text evidence="7">The sequence shown here is derived from an EMBL/GenBank/DDBJ whole genome shotgun (WGS) entry which is preliminary data.</text>
</comment>
<dbReference type="Gene3D" id="1.10.30.50">
    <property type="match status" value="1"/>
</dbReference>
<reference evidence="7 8" key="1">
    <citation type="submission" date="2015-12" db="EMBL/GenBank/DDBJ databases">
        <title>Genome sequence of Thalassospira xiamenensis MCCC 1A03005.</title>
        <authorList>
            <person name="Lu L."/>
            <person name="Lai Q."/>
            <person name="Shao Z."/>
            <person name="Qian P."/>
        </authorList>
    </citation>
    <scope>NUCLEOTIDE SEQUENCE [LARGE SCALE GENOMIC DNA]</scope>
    <source>
        <strain evidence="7 8">MCCC 1A03005</strain>
    </source>
</reference>
<evidence type="ECO:0000313" key="7">
    <source>
        <dbReference type="EMBL" id="KZC97389.1"/>
    </source>
</evidence>
<dbReference type="CDD" id="cd00085">
    <property type="entry name" value="HNHc"/>
    <property type="match status" value="1"/>
</dbReference>
<organism evidence="7 8">
    <name type="scientific">Thalassospira xiamenensis</name>
    <dbReference type="NCBI Taxonomy" id="220697"/>
    <lineage>
        <taxon>Bacteria</taxon>
        <taxon>Pseudomonadati</taxon>
        <taxon>Pseudomonadota</taxon>
        <taxon>Alphaproteobacteria</taxon>
        <taxon>Rhodospirillales</taxon>
        <taxon>Thalassospiraceae</taxon>
        <taxon>Thalassospira</taxon>
    </lineage>
</organism>
<dbReference type="EMBL" id="LPXL01000056">
    <property type="protein sequence ID" value="KZC97389.1"/>
    <property type="molecule type" value="Genomic_DNA"/>
</dbReference>
<evidence type="ECO:0000256" key="3">
    <source>
        <dbReference type="ARBA" id="ARBA00038412"/>
    </source>
</evidence>
<evidence type="ECO:0000259" key="6">
    <source>
        <dbReference type="SMART" id="SM00507"/>
    </source>
</evidence>
<dbReference type="PANTHER" id="PTHR41286:SF1">
    <property type="entry name" value="HNH NUCLEASE YAJD-RELATED"/>
    <property type="match status" value="1"/>
</dbReference>
<comment type="similarity">
    <text evidence="3">Belongs to the HNH nuclease family.</text>
</comment>
<feature type="compositionally biased region" description="Basic and acidic residues" evidence="5">
    <location>
        <begin position="33"/>
        <end position="43"/>
    </location>
</feature>
<evidence type="ECO:0000256" key="2">
    <source>
        <dbReference type="ARBA" id="ARBA00022801"/>
    </source>
</evidence>
<keyword evidence="8" id="KW-1185">Reference proteome</keyword>
<sequence length="132" mass="14773">MPALPTKPCALARCGRLAQPGERYCAAHKQEHRKRDDQRRGSSNDRGYTSKWRKAREAFLKEHPLCCRCEADGMVTAASVVDHIVPHKGDQKLFWRRSNWQPLCKHHHDVKTATEDGAFGRSVAQGGGGSNP</sequence>
<evidence type="ECO:0000256" key="1">
    <source>
        <dbReference type="ARBA" id="ARBA00022722"/>
    </source>
</evidence>
<evidence type="ECO:0000313" key="8">
    <source>
        <dbReference type="Proteomes" id="UP000076167"/>
    </source>
</evidence>
<keyword evidence="7" id="KW-0255">Endonuclease</keyword>
<accession>A0ABR5XX19</accession>
<dbReference type="RefSeq" id="WP_063093050.1">
    <property type="nucleotide sequence ID" value="NZ_JAINWB010000003.1"/>
</dbReference>
<feature type="region of interest" description="Disordered" evidence="5">
    <location>
        <begin position="25"/>
        <end position="50"/>
    </location>
</feature>
<evidence type="ECO:0000256" key="4">
    <source>
        <dbReference type="ARBA" id="ARBA00040194"/>
    </source>
</evidence>
<proteinExistence type="inferred from homology"/>
<dbReference type="GO" id="GO:0004519">
    <property type="term" value="F:endonuclease activity"/>
    <property type="evidence" value="ECO:0007669"/>
    <property type="project" value="UniProtKB-KW"/>
</dbReference>